<feature type="domain" description="Integrase zinc-binding" evidence="1">
    <location>
        <begin position="223"/>
        <end position="273"/>
    </location>
</feature>
<dbReference type="Pfam" id="PF17921">
    <property type="entry name" value="Integrase_H2C2"/>
    <property type="match status" value="1"/>
</dbReference>
<sequence>MSAVVYLKVFNGDEELRISLVCSKTKVAPLKRLTIPRLELSAAVLLAKLVKWKEFVRNRVQLIQELTDAQWKLVPGKEKPADCASLESADLEEKPVVVLNVKVQRPEIWDLVRRYSSLNKLLRITALCQCFIARLRKTPGSSLKTSLNPGDIEQARLFWIKASQSAHCSSELMTLSRGQKLRPSHPLIRLTAHIDHQGVLRVGGRLKFAQLDNDSKHQAIIPKFAQLLIQDAHLRTLHGGTQLTLGQLRRSYWIGGRAPVRLFILKCVPCARQRGIRAQQLMGQLPVARLTPGRAFLNTGIDYAGPVSLRSWKGRGQDFVCMATSAVHLEVVSDYTSDGFMAAYRRFVARRGLCRNLFSDCGTNFLGADKETKKALLNGVQGIGPACSSLAQLWRKVGSSS</sequence>
<dbReference type="PANTHER" id="PTHR47331">
    <property type="entry name" value="PHD-TYPE DOMAIN-CONTAINING PROTEIN"/>
    <property type="match status" value="1"/>
</dbReference>
<organism evidence="2 3">
    <name type="scientific">Fopius arisanus</name>
    <dbReference type="NCBI Taxonomy" id="64838"/>
    <lineage>
        <taxon>Eukaryota</taxon>
        <taxon>Metazoa</taxon>
        <taxon>Ecdysozoa</taxon>
        <taxon>Arthropoda</taxon>
        <taxon>Hexapoda</taxon>
        <taxon>Insecta</taxon>
        <taxon>Pterygota</taxon>
        <taxon>Neoptera</taxon>
        <taxon>Endopterygota</taxon>
        <taxon>Hymenoptera</taxon>
        <taxon>Apocrita</taxon>
        <taxon>Ichneumonoidea</taxon>
        <taxon>Braconidae</taxon>
        <taxon>Opiinae</taxon>
        <taxon>Fopius</taxon>
    </lineage>
</organism>
<dbReference type="InterPro" id="IPR041588">
    <property type="entry name" value="Integrase_H2C2"/>
</dbReference>
<evidence type="ECO:0000313" key="2">
    <source>
        <dbReference type="Proteomes" id="UP000694866"/>
    </source>
</evidence>
<keyword evidence="2" id="KW-1185">Reference proteome</keyword>
<dbReference type="AlphaFoldDB" id="A0A9R1TKP7"/>
<dbReference type="Gene3D" id="3.30.420.10">
    <property type="entry name" value="Ribonuclease H-like superfamily/Ribonuclease H"/>
    <property type="match status" value="1"/>
</dbReference>
<evidence type="ECO:0000259" key="1">
    <source>
        <dbReference type="Pfam" id="PF17921"/>
    </source>
</evidence>
<accession>A0A9R1TKP7</accession>
<name>A0A9R1TKP7_9HYME</name>
<dbReference type="KEGG" id="fas:105271022"/>
<evidence type="ECO:0000313" key="3">
    <source>
        <dbReference type="RefSeq" id="XP_011310623.1"/>
    </source>
</evidence>
<dbReference type="Proteomes" id="UP000694866">
    <property type="component" value="Unplaced"/>
</dbReference>
<dbReference type="InterPro" id="IPR008042">
    <property type="entry name" value="Retrotrans_Pao"/>
</dbReference>
<dbReference type="GeneID" id="105271022"/>
<dbReference type="GO" id="GO:0003676">
    <property type="term" value="F:nucleic acid binding"/>
    <property type="evidence" value="ECO:0007669"/>
    <property type="project" value="InterPro"/>
</dbReference>
<dbReference type="Pfam" id="PF05380">
    <property type="entry name" value="Peptidase_A17"/>
    <property type="match status" value="1"/>
</dbReference>
<gene>
    <name evidence="3" type="primary">LOC105271022</name>
</gene>
<dbReference type="InterPro" id="IPR036397">
    <property type="entry name" value="RNaseH_sf"/>
</dbReference>
<dbReference type="OrthoDB" id="6615390at2759"/>
<proteinExistence type="predicted"/>
<reference evidence="3" key="1">
    <citation type="submission" date="2025-08" db="UniProtKB">
        <authorList>
            <consortium name="RefSeq"/>
        </authorList>
    </citation>
    <scope>IDENTIFICATION</scope>
    <source>
        <strain evidence="3">USDA-PBARC FA_bdor</strain>
        <tissue evidence="3">Whole organism</tissue>
    </source>
</reference>
<dbReference type="RefSeq" id="XP_011310623.1">
    <property type="nucleotide sequence ID" value="XM_011312321.1"/>
</dbReference>
<protein>
    <recommendedName>
        <fullName evidence="1">Integrase zinc-binding domain-containing protein</fullName>
    </recommendedName>
</protein>